<dbReference type="Proteomes" id="UP000008461">
    <property type="component" value="Chromosome"/>
</dbReference>
<dbReference type="AlphaFoldDB" id="F4L5P5"/>
<protein>
    <submittedName>
        <fullName evidence="1">Uncharacterized protein</fullName>
    </submittedName>
</protein>
<organism evidence="1 2">
    <name type="scientific">Haliscomenobacter hydrossis (strain ATCC 27775 / DSM 1100 / LMG 10767 / O)</name>
    <dbReference type="NCBI Taxonomy" id="760192"/>
    <lineage>
        <taxon>Bacteria</taxon>
        <taxon>Pseudomonadati</taxon>
        <taxon>Bacteroidota</taxon>
        <taxon>Saprospiria</taxon>
        <taxon>Saprospirales</taxon>
        <taxon>Haliscomenobacteraceae</taxon>
        <taxon>Haliscomenobacter</taxon>
    </lineage>
</organism>
<keyword evidence="2" id="KW-1185">Reference proteome</keyword>
<reference evidence="1 2" key="1">
    <citation type="journal article" date="2011" name="Stand. Genomic Sci.">
        <title>Complete genome sequence of Haliscomenobacter hydrossis type strain (O).</title>
        <authorList>
            <consortium name="US DOE Joint Genome Institute (JGI-PGF)"/>
            <person name="Daligault H."/>
            <person name="Lapidus A."/>
            <person name="Zeytun A."/>
            <person name="Nolan M."/>
            <person name="Lucas S."/>
            <person name="Del Rio T.G."/>
            <person name="Tice H."/>
            <person name="Cheng J.F."/>
            <person name="Tapia R."/>
            <person name="Han C."/>
            <person name="Goodwin L."/>
            <person name="Pitluck S."/>
            <person name="Liolios K."/>
            <person name="Pagani I."/>
            <person name="Ivanova N."/>
            <person name="Huntemann M."/>
            <person name="Mavromatis K."/>
            <person name="Mikhailova N."/>
            <person name="Pati A."/>
            <person name="Chen A."/>
            <person name="Palaniappan K."/>
            <person name="Land M."/>
            <person name="Hauser L."/>
            <person name="Brambilla E.M."/>
            <person name="Rohde M."/>
            <person name="Verbarg S."/>
            <person name="Goker M."/>
            <person name="Bristow J."/>
            <person name="Eisen J.A."/>
            <person name="Markowitz V."/>
            <person name="Hugenholtz P."/>
            <person name="Kyrpides N.C."/>
            <person name="Klenk H.P."/>
            <person name="Woyke T."/>
        </authorList>
    </citation>
    <scope>NUCLEOTIDE SEQUENCE [LARGE SCALE GENOMIC DNA]</scope>
    <source>
        <strain evidence="2">ATCC 27775 / DSM 1100 / LMG 10767 / O</strain>
    </source>
</reference>
<accession>F4L5P5</accession>
<gene>
    <name evidence="1" type="ordered locus">Halhy_4032</name>
</gene>
<reference key="2">
    <citation type="submission" date="2011-04" db="EMBL/GenBank/DDBJ databases">
        <title>Complete sequence of chromosome of Haliscomenobacter hydrossis DSM 1100.</title>
        <authorList>
            <consortium name="US DOE Joint Genome Institute (JGI-PGF)"/>
            <person name="Lucas S."/>
            <person name="Han J."/>
            <person name="Lapidus A."/>
            <person name="Bruce D."/>
            <person name="Goodwin L."/>
            <person name="Pitluck S."/>
            <person name="Peters L."/>
            <person name="Kyrpides N."/>
            <person name="Mavromatis K."/>
            <person name="Ivanova N."/>
            <person name="Ovchinnikova G."/>
            <person name="Pagani I."/>
            <person name="Daligault H."/>
            <person name="Detter J.C."/>
            <person name="Han C."/>
            <person name="Land M."/>
            <person name="Hauser L."/>
            <person name="Markowitz V."/>
            <person name="Cheng J.-F."/>
            <person name="Hugenholtz P."/>
            <person name="Woyke T."/>
            <person name="Wu D."/>
            <person name="Verbarg S."/>
            <person name="Frueling A."/>
            <person name="Brambilla E."/>
            <person name="Klenk H.-P."/>
            <person name="Eisen J.A."/>
        </authorList>
    </citation>
    <scope>NUCLEOTIDE SEQUENCE</scope>
    <source>
        <strain>DSM 1100</strain>
    </source>
</reference>
<dbReference type="RefSeq" id="WP_013766418.1">
    <property type="nucleotide sequence ID" value="NC_015510.1"/>
</dbReference>
<proteinExistence type="predicted"/>
<dbReference type="HOGENOM" id="CLU_2553532_0_0_10"/>
<dbReference type="KEGG" id="hhy:Halhy_4032"/>
<name>F4L5P5_HALH1</name>
<sequence length="82" mass="9552">MRLADLRQNKAVLTDVNSLEVFGRFQGLKKLTHSKSDDLLWYVIAQFSQALRQVSRMIILLKTIKPHKSCMQDDFFFAPKPQ</sequence>
<evidence type="ECO:0000313" key="2">
    <source>
        <dbReference type="Proteomes" id="UP000008461"/>
    </source>
</evidence>
<dbReference type="EMBL" id="CP002691">
    <property type="protein sequence ID" value="AEE51880.1"/>
    <property type="molecule type" value="Genomic_DNA"/>
</dbReference>
<evidence type="ECO:0000313" key="1">
    <source>
        <dbReference type="EMBL" id="AEE51880.1"/>
    </source>
</evidence>